<dbReference type="InterPro" id="IPR041983">
    <property type="entry name" value="ADA2-like_ZZ"/>
</dbReference>
<organism evidence="10 11">
    <name type="scientific">Anaeramoeba flamelloides</name>
    <dbReference type="NCBI Taxonomy" id="1746091"/>
    <lineage>
        <taxon>Eukaryota</taxon>
        <taxon>Metamonada</taxon>
        <taxon>Anaeramoebidae</taxon>
        <taxon>Anaeramoeba</taxon>
    </lineage>
</organism>
<protein>
    <submittedName>
        <fullName evidence="10">Transcriptional adapter 2-alpha</fullName>
    </submittedName>
</protein>
<dbReference type="InterPro" id="IPR043145">
    <property type="entry name" value="Znf_ZZ_sf"/>
</dbReference>
<dbReference type="InterPro" id="IPR009057">
    <property type="entry name" value="Homeodomain-like_sf"/>
</dbReference>
<feature type="compositionally biased region" description="Basic residues" evidence="5">
    <location>
        <begin position="130"/>
        <end position="140"/>
    </location>
</feature>
<dbReference type="Pfam" id="PF00249">
    <property type="entry name" value="Myb_DNA-binding"/>
    <property type="match status" value="1"/>
</dbReference>
<comment type="caution">
    <text evidence="10">The sequence shown here is derived from an EMBL/GenBank/DDBJ whole genome shotgun (WGS) entry which is preliminary data.</text>
</comment>
<evidence type="ECO:0000256" key="2">
    <source>
        <dbReference type="ARBA" id="ARBA00022771"/>
    </source>
</evidence>
<feature type="region of interest" description="Disordered" evidence="5">
    <location>
        <begin position="309"/>
        <end position="359"/>
    </location>
</feature>
<name>A0AAV7ZAN8_9EUKA</name>
<dbReference type="InterPro" id="IPR001005">
    <property type="entry name" value="SANT/Myb"/>
</dbReference>
<feature type="compositionally biased region" description="Low complexity" evidence="5">
    <location>
        <begin position="462"/>
        <end position="471"/>
    </location>
</feature>
<dbReference type="Gene3D" id="1.10.10.60">
    <property type="entry name" value="Homeodomain-like"/>
    <property type="match status" value="1"/>
</dbReference>
<evidence type="ECO:0000256" key="1">
    <source>
        <dbReference type="ARBA" id="ARBA00022723"/>
    </source>
</evidence>
<dbReference type="GO" id="GO:0006357">
    <property type="term" value="P:regulation of transcription by RNA polymerase II"/>
    <property type="evidence" value="ECO:0007669"/>
    <property type="project" value="TreeGrafter"/>
</dbReference>
<dbReference type="SUPFAM" id="SSF57850">
    <property type="entry name" value="RING/U-box"/>
    <property type="match status" value="1"/>
</dbReference>
<dbReference type="GO" id="GO:0003713">
    <property type="term" value="F:transcription coactivator activity"/>
    <property type="evidence" value="ECO:0007669"/>
    <property type="project" value="TreeGrafter"/>
</dbReference>
<feature type="compositionally biased region" description="Basic residues" evidence="5">
    <location>
        <begin position="153"/>
        <end position="184"/>
    </location>
</feature>
<proteinExistence type="predicted"/>
<dbReference type="PROSITE" id="PS50135">
    <property type="entry name" value="ZF_ZZ_2"/>
    <property type="match status" value="1"/>
</dbReference>
<dbReference type="CDD" id="cd00167">
    <property type="entry name" value="SANT"/>
    <property type="match status" value="1"/>
</dbReference>
<feature type="domain" description="Myb-like" evidence="6">
    <location>
        <begin position="58"/>
        <end position="109"/>
    </location>
</feature>
<feature type="compositionally biased region" description="Polar residues" evidence="5">
    <location>
        <begin position="315"/>
        <end position="325"/>
    </location>
</feature>
<dbReference type="InterPro" id="IPR017930">
    <property type="entry name" value="Myb_dom"/>
</dbReference>
<feature type="region of interest" description="Disordered" evidence="5">
    <location>
        <begin position="450"/>
        <end position="483"/>
    </location>
</feature>
<dbReference type="GO" id="GO:0006338">
    <property type="term" value="P:chromatin remodeling"/>
    <property type="evidence" value="ECO:0007669"/>
    <property type="project" value="TreeGrafter"/>
</dbReference>
<dbReference type="EMBL" id="JANTQA010000032">
    <property type="protein sequence ID" value="KAJ3439103.1"/>
    <property type="molecule type" value="Genomic_DNA"/>
</dbReference>
<dbReference type="PROSITE" id="PS51293">
    <property type="entry name" value="SANT"/>
    <property type="match status" value="1"/>
</dbReference>
<dbReference type="PANTHER" id="PTHR12374">
    <property type="entry name" value="TRANSCRIPTIONAL ADAPTOR 2 ADA2 -RELATED"/>
    <property type="match status" value="1"/>
</dbReference>
<dbReference type="Proteomes" id="UP001146793">
    <property type="component" value="Unassembled WGS sequence"/>
</dbReference>
<accession>A0AAV7ZAN8</accession>
<dbReference type="AlphaFoldDB" id="A0AAV7ZAN8"/>
<dbReference type="PROSITE" id="PS50090">
    <property type="entry name" value="MYB_LIKE"/>
    <property type="match status" value="1"/>
</dbReference>
<dbReference type="SMART" id="SM00291">
    <property type="entry name" value="ZnF_ZZ"/>
    <property type="match status" value="1"/>
</dbReference>
<feature type="region of interest" description="Disordered" evidence="5">
    <location>
        <begin position="120"/>
        <end position="198"/>
    </location>
</feature>
<feature type="compositionally biased region" description="Basic residues" evidence="5">
    <location>
        <begin position="472"/>
        <end position="483"/>
    </location>
</feature>
<evidence type="ECO:0000256" key="4">
    <source>
        <dbReference type="PROSITE-ProRule" id="PRU00228"/>
    </source>
</evidence>
<dbReference type="SMART" id="SM00717">
    <property type="entry name" value="SANT"/>
    <property type="match status" value="1"/>
</dbReference>
<evidence type="ECO:0000256" key="5">
    <source>
        <dbReference type="SAM" id="MobiDB-lite"/>
    </source>
</evidence>
<evidence type="ECO:0000259" key="7">
    <source>
        <dbReference type="PROSITE" id="PS50135"/>
    </source>
</evidence>
<evidence type="ECO:0000259" key="9">
    <source>
        <dbReference type="PROSITE" id="PS51294"/>
    </source>
</evidence>
<dbReference type="Gene3D" id="3.30.60.90">
    <property type="match status" value="1"/>
</dbReference>
<dbReference type="InterPro" id="IPR017884">
    <property type="entry name" value="SANT_dom"/>
</dbReference>
<keyword evidence="3" id="KW-0862">Zinc</keyword>
<evidence type="ECO:0000259" key="8">
    <source>
        <dbReference type="PROSITE" id="PS51293"/>
    </source>
</evidence>
<dbReference type="CDD" id="cd02335">
    <property type="entry name" value="ZZ_ADA2"/>
    <property type="match status" value="1"/>
</dbReference>
<dbReference type="GO" id="GO:0005634">
    <property type="term" value="C:nucleus"/>
    <property type="evidence" value="ECO:0007669"/>
    <property type="project" value="TreeGrafter"/>
</dbReference>
<dbReference type="PROSITE" id="PS51294">
    <property type="entry name" value="HTH_MYB"/>
    <property type="match status" value="1"/>
</dbReference>
<dbReference type="PANTHER" id="PTHR12374:SF20">
    <property type="entry name" value="TRANSCRIPTIONAL ADAPTER 2-ALPHA"/>
    <property type="match status" value="1"/>
</dbReference>
<evidence type="ECO:0000313" key="11">
    <source>
        <dbReference type="Proteomes" id="UP001146793"/>
    </source>
</evidence>
<dbReference type="Pfam" id="PF25299">
    <property type="entry name" value="ZZ_ADA2"/>
    <property type="match status" value="1"/>
</dbReference>
<dbReference type="InterPro" id="IPR000433">
    <property type="entry name" value="Znf_ZZ"/>
</dbReference>
<reference evidence="10" key="1">
    <citation type="submission" date="2022-08" db="EMBL/GenBank/DDBJ databases">
        <title>Novel sulphate-reducing endosymbionts in the free-living metamonad Anaeramoeba.</title>
        <authorList>
            <person name="Jerlstrom-Hultqvist J."/>
            <person name="Cepicka I."/>
            <person name="Gallot-Lavallee L."/>
            <person name="Salas-Leiva D."/>
            <person name="Curtis B.A."/>
            <person name="Zahonova K."/>
            <person name="Pipaliya S."/>
            <person name="Dacks J."/>
            <person name="Roger A.J."/>
        </authorList>
    </citation>
    <scope>NUCLEOTIDE SEQUENCE</scope>
    <source>
        <strain evidence="10">Busselton2</strain>
    </source>
</reference>
<dbReference type="Pfam" id="PF22941">
    <property type="entry name" value="TADA2A-like_3rd"/>
    <property type="match status" value="1"/>
</dbReference>
<keyword evidence="2 4" id="KW-0863">Zinc-finger</keyword>
<dbReference type="GO" id="GO:0008270">
    <property type="term" value="F:zinc ion binding"/>
    <property type="evidence" value="ECO:0007669"/>
    <property type="project" value="UniProtKB-KW"/>
</dbReference>
<feature type="compositionally biased region" description="Basic and acidic residues" evidence="5">
    <location>
        <begin position="327"/>
        <end position="352"/>
    </location>
</feature>
<gene>
    <name evidence="10" type="ORF">M0812_15124</name>
</gene>
<evidence type="ECO:0000313" key="10">
    <source>
        <dbReference type="EMBL" id="KAJ3439103.1"/>
    </source>
</evidence>
<evidence type="ECO:0000259" key="6">
    <source>
        <dbReference type="PROSITE" id="PS50090"/>
    </source>
</evidence>
<dbReference type="GO" id="GO:0003682">
    <property type="term" value="F:chromatin binding"/>
    <property type="evidence" value="ECO:0007669"/>
    <property type="project" value="TreeGrafter"/>
</dbReference>
<keyword evidence="1" id="KW-0479">Metal-binding</keyword>
<dbReference type="InterPro" id="IPR055141">
    <property type="entry name" value="TADA2A_B-like_dom"/>
</dbReference>
<feature type="domain" description="ZZ-type" evidence="7">
    <location>
        <begin position="3"/>
        <end position="59"/>
    </location>
</feature>
<feature type="domain" description="HTH myb-type" evidence="9">
    <location>
        <begin position="65"/>
        <end position="113"/>
    </location>
</feature>
<feature type="domain" description="SANT" evidence="8">
    <location>
        <begin position="61"/>
        <end position="113"/>
    </location>
</feature>
<dbReference type="SUPFAM" id="SSF46689">
    <property type="entry name" value="Homeodomain-like"/>
    <property type="match status" value="1"/>
</dbReference>
<sequence length="483" mass="57154">MNEFRICCTYCEQDISQGVIIKCEECENVTLCPKCFSTGKQTNSHKRTHDYQVFVSAKEPIYQKKWTYEEELTLLEGFDRVGFGNWEGIAKIIKTKTKDECKQHFEQVYLASRTYPFPSKTDILPSTQKLAKKNSRKRNRLQNNTHKEEMKKKFDRRNKKSKNNTGKKNKQKKKKKTKKKKQKERKSNNNKSKKTFSELAGFMPKREDFEIYEDDDYETIVESFGFDDNKISWNIKYPVLQALNLRVEDREKKRKLVLKMGLENSVLKKKRKSKNSGSDFYLESPQISKLKKKHKIFRLQNNNKLENGMELDLGTKSQSNSGSSENEFEKQLNNIDHHKENNSESENGKENENFNNILGNKNLLSRDKNKMLEQMDGFARCFKSKKKFNKFQKDFLKEFKIKSEINTLFAIKQLENQQRKENELPQISTPRSKRFGAKRKKKLDVITTPRTRFTYKRHHNKPTTPMPTTRSTSKKKQRILTHN</sequence>
<evidence type="ECO:0000256" key="3">
    <source>
        <dbReference type="ARBA" id="ARBA00022833"/>
    </source>
</evidence>